<organism evidence="1 2">
    <name type="scientific">Micromonospora andamanensis</name>
    <dbReference type="NCBI Taxonomy" id="1287068"/>
    <lineage>
        <taxon>Bacteria</taxon>
        <taxon>Bacillati</taxon>
        <taxon>Actinomycetota</taxon>
        <taxon>Actinomycetes</taxon>
        <taxon>Micromonosporales</taxon>
        <taxon>Micromonosporaceae</taxon>
        <taxon>Micromonospora</taxon>
    </lineage>
</organism>
<proteinExistence type="predicted"/>
<evidence type="ECO:0000313" key="1">
    <source>
        <dbReference type="EMBL" id="GIJ12527.1"/>
    </source>
</evidence>
<accession>A0ABQ4I3Q3</accession>
<sequence length="43" mass="4933">MSDRITVTKDCRIVEHGTSEDVIAAPRHQYPQWFCTAVPWESA</sequence>
<reference evidence="1 2" key="1">
    <citation type="submission" date="2021-01" db="EMBL/GenBank/DDBJ databases">
        <title>Whole genome shotgun sequence of Verrucosispora andamanensis NBRC 109075.</title>
        <authorList>
            <person name="Komaki H."/>
            <person name="Tamura T."/>
        </authorList>
    </citation>
    <scope>NUCLEOTIDE SEQUENCE [LARGE SCALE GENOMIC DNA]</scope>
    <source>
        <strain evidence="1 2">NBRC 109075</strain>
    </source>
</reference>
<dbReference type="RefSeq" id="WP_272491670.1">
    <property type="nucleotide sequence ID" value="NZ_BOOZ01000055.1"/>
</dbReference>
<protein>
    <submittedName>
        <fullName evidence="1">Uncharacterized protein</fullName>
    </submittedName>
</protein>
<dbReference type="EMBL" id="BOOZ01000055">
    <property type="protein sequence ID" value="GIJ12527.1"/>
    <property type="molecule type" value="Genomic_DNA"/>
</dbReference>
<dbReference type="Proteomes" id="UP000647017">
    <property type="component" value="Unassembled WGS sequence"/>
</dbReference>
<evidence type="ECO:0000313" key="2">
    <source>
        <dbReference type="Proteomes" id="UP000647017"/>
    </source>
</evidence>
<name>A0ABQ4I3Q3_9ACTN</name>
<gene>
    <name evidence="1" type="ORF">Van01_57410</name>
</gene>
<keyword evidence="2" id="KW-1185">Reference proteome</keyword>
<comment type="caution">
    <text evidence="1">The sequence shown here is derived from an EMBL/GenBank/DDBJ whole genome shotgun (WGS) entry which is preliminary data.</text>
</comment>